<sequence>IARMSSNPLAVFFESHTNTSNTKLDAKNPLILYLKTYYDKRFIGNDKQIKYAFALINTNDRNNPAVTKQCLKPYHKDNNPYGYIILEKEQENITKLNFKSQLTLKDISYNPTKTNNDSHTKSIPSKAISGTDISIKLYYDELKDRFYKDLQDKRLIIFAICPNIQDDTLLQEQPQSPSMDTSLSFDFPMPISLRFNGEELQVLEYGEVKRDKVFKLDSLSLSNPKEMIKESKEYRIEIDSLLPIPLAQQHYTLNVLDSKNDIVATITNHNTQNIINPEILLDDRFSQFADILLQYKQSFGFDRVRLEVESGEEDLSSIEVVGKNGMDINLISKYSIDILKQLGRDSKNHILTITSIARTPQQQANIMYNLIVSNGVSHVRGIYSNKVYSVINAYQQLTQKDKSKNDIIKAMEQEIERLVPLGYFQHCQDSKVKNVFDISVRRLKNPNDFLNIAQRYQSNHQGFRIIDETINKAPCFHIEITQP</sequence>
<evidence type="ECO:0000313" key="1">
    <source>
        <dbReference type="EMBL" id="RDU61724.1"/>
    </source>
</evidence>
<accession>A0A3D8IAD7</accession>
<proteinExistence type="predicted"/>
<reference evidence="1 2" key="1">
    <citation type="submission" date="2018-04" db="EMBL/GenBank/DDBJ databases">
        <title>Novel Campyloabacter and Helicobacter Species and Strains.</title>
        <authorList>
            <person name="Mannion A.J."/>
            <person name="Shen Z."/>
            <person name="Fox J.G."/>
        </authorList>
    </citation>
    <scope>NUCLEOTIDE SEQUENCE [LARGE SCALE GENOMIC DNA]</scope>
    <source>
        <strain evidence="1 2">MIT 17-337</strain>
    </source>
</reference>
<comment type="caution">
    <text evidence="1">The sequence shown here is derived from an EMBL/GenBank/DDBJ whole genome shotgun (WGS) entry which is preliminary data.</text>
</comment>
<keyword evidence="2" id="KW-1185">Reference proteome</keyword>
<dbReference type="Proteomes" id="UP000256379">
    <property type="component" value="Unassembled WGS sequence"/>
</dbReference>
<organism evidence="1 2">
    <name type="scientific">Helicobacter didelphidarum</name>
    <dbReference type="NCBI Taxonomy" id="2040648"/>
    <lineage>
        <taxon>Bacteria</taxon>
        <taxon>Pseudomonadati</taxon>
        <taxon>Campylobacterota</taxon>
        <taxon>Epsilonproteobacteria</taxon>
        <taxon>Campylobacterales</taxon>
        <taxon>Helicobacteraceae</taxon>
        <taxon>Helicobacter</taxon>
    </lineage>
</organism>
<evidence type="ECO:0000313" key="2">
    <source>
        <dbReference type="Proteomes" id="UP000256379"/>
    </source>
</evidence>
<gene>
    <name evidence="1" type="ORF">CQA53_09805</name>
</gene>
<dbReference type="EMBL" id="NXLQ01000042">
    <property type="protein sequence ID" value="RDU61724.1"/>
    <property type="molecule type" value="Genomic_DNA"/>
</dbReference>
<protein>
    <submittedName>
        <fullName evidence="1">Uncharacterized protein</fullName>
    </submittedName>
</protein>
<dbReference type="AlphaFoldDB" id="A0A3D8IAD7"/>
<name>A0A3D8IAD7_9HELI</name>
<feature type="non-terminal residue" evidence="1">
    <location>
        <position position="1"/>
    </location>
</feature>